<comment type="caution">
    <text evidence="1">The sequence shown here is derived from an EMBL/GenBank/DDBJ whole genome shotgun (WGS) entry which is preliminary data.</text>
</comment>
<keyword evidence="2" id="KW-1185">Reference proteome</keyword>
<organism evidence="1 2">
    <name type="scientific">Brevibacterium daeguense</name>
    <dbReference type="NCBI Taxonomy" id="909936"/>
    <lineage>
        <taxon>Bacteria</taxon>
        <taxon>Bacillati</taxon>
        <taxon>Actinomycetota</taxon>
        <taxon>Actinomycetes</taxon>
        <taxon>Micrococcales</taxon>
        <taxon>Brevibacteriaceae</taxon>
        <taxon>Brevibacterium</taxon>
    </lineage>
</organism>
<name>A0ABP8EIS4_9MICO</name>
<protein>
    <submittedName>
        <fullName evidence="1">Peroxide stress protein YaaA</fullName>
    </submittedName>
</protein>
<dbReference type="PANTHER" id="PTHR30283:SF4">
    <property type="entry name" value="PEROXIDE STRESS RESISTANCE PROTEIN YAAA"/>
    <property type="match status" value="1"/>
</dbReference>
<dbReference type="PANTHER" id="PTHR30283">
    <property type="entry name" value="PEROXIDE STRESS RESPONSE PROTEIN YAAA"/>
    <property type="match status" value="1"/>
</dbReference>
<dbReference type="RefSeq" id="WP_236863921.1">
    <property type="nucleotide sequence ID" value="NZ_BAABAZ010000005.1"/>
</dbReference>
<accession>A0ABP8EIS4</accession>
<sequence length="251" mass="26922">MIILLPPSEGKTPASAGPLLDLAQLSLPALSGPRTEVLSSLAEVSAAPDGRERLGVGAGLVEDVERNTRLARIPCAPALQTYTGVLYGALGRLTPTAQARLDDVWVSSALFGIVGALDPIPAYRLAMKTRLGEHGVLSSWWKPQLTPVLDVEFAGRLILDCRSADYRKSWPGPPERTALVNVFTEKNGRRTVVSHNAKHTRGELVGRLLRSRAALPGDFAGLVKAVRRSYQVEFTPPRGSRPAALDVIIPG</sequence>
<dbReference type="Proteomes" id="UP001501586">
    <property type="component" value="Unassembled WGS sequence"/>
</dbReference>
<evidence type="ECO:0000313" key="1">
    <source>
        <dbReference type="EMBL" id="GAA4283838.1"/>
    </source>
</evidence>
<reference evidence="2" key="1">
    <citation type="journal article" date="2019" name="Int. J. Syst. Evol. Microbiol.">
        <title>The Global Catalogue of Microorganisms (GCM) 10K type strain sequencing project: providing services to taxonomists for standard genome sequencing and annotation.</title>
        <authorList>
            <consortium name="The Broad Institute Genomics Platform"/>
            <consortium name="The Broad Institute Genome Sequencing Center for Infectious Disease"/>
            <person name="Wu L."/>
            <person name="Ma J."/>
        </authorList>
    </citation>
    <scope>NUCLEOTIDE SEQUENCE [LARGE SCALE GENOMIC DNA]</scope>
    <source>
        <strain evidence="2">JCM 17458</strain>
    </source>
</reference>
<dbReference type="Pfam" id="PF03883">
    <property type="entry name" value="H2O2_YaaD"/>
    <property type="match status" value="1"/>
</dbReference>
<proteinExistence type="predicted"/>
<dbReference type="EMBL" id="BAABAZ010000005">
    <property type="protein sequence ID" value="GAA4283838.1"/>
    <property type="molecule type" value="Genomic_DNA"/>
</dbReference>
<dbReference type="InterPro" id="IPR005583">
    <property type="entry name" value="YaaA"/>
</dbReference>
<gene>
    <name evidence="1" type="primary">yaaA</name>
    <name evidence="1" type="ORF">GCM10022261_13690</name>
</gene>
<evidence type="ECO:0000313" key="2">
    <source>
        <dbReference type="Proteomes" id="UP001501586"/>
    </source>
</evidence>